<evidence type="ECO:0000256" key="5">
    <source>
        <dbReference type="ARBA" id="ARBA00022777"/>
    </source>
</evidence>
<gene>
    <name evidence="8" type="ORF">GCM10011505_16200</name>
</gene>
<dbReference type="Gene3D" id="3.30.450.40">
    <property type="match status" value="1"/>
</dbReference>
<dbReference type="SUPFAM" id="SSF55874">
    <property type="entry name" value="ATPase domain of HSP90 chaperone/DNA topoisomerase II/histidine kinase"/>
    <property type="match status" value="1"/>
</dbReference>
<dbReference type="SUPFAM" id="SSF55781">
    <property type="entry name" value="GAF domain-like"/>
    <property type="match status" value="1"/>
</dbReference>
<accession>A0ABQ1IFF0</accession>
<dbReference type="InterPro" id="IPR050736">
    <property type="entry name" value="Sensor_HK_Regulatory"/>
</dbReference>
<keyword evidence="5" id="KW-0418">Kinase</keyword>
<dbReference type="SMART" id="SM00387">
    <property type="entry name" value="HATPase_c"/>
    <property type="match status" value="1"/>
</dbReference>
<dbReference type="InterPro" id="IPR003018">
    <property type="entry name" value="GAF"/>
</dbReference>
<comment type="catalytic activity">
    <reaction evidence="1">
        <text>ATP + protein L-histidine = ADP + protein N-phospho-L-histidine.</text>
        <dbReference type="EC" id="2.7.13.3"/>
    </reaction>
</comment>
<evidence type="ECO:0000313" key="8">
    <source>
        <dbReference type="EMBL" id="GGB35495.1"/>
    </source>
</evidence>
<organism evidence="8 9">
    <name type="scientific">Tistrella bauzanensis</name>
    <dbReference type="NCBI Taxonomy" id="657419"/>
    <lineage>
        <taxon>Bacteria</taxon>
        <taxon>Pseudomonadati</taxon>
        <taxon>Pseudomonadota</taxon>
        <taxon>Alphaproteobacteria</taxon>
        <taxon>Geminicoccales</taxon>
        <taxon>Geminicoccaceae</taxon>
        <taxon>Tistrella</taxon>
    </lineage>
</organism>
<comment type="caution">
    <text evidence="8">The sequence shown here is derived from an EMBL/GenBank/DDBJ whole genome shotgun (WGS) entry which is preliminary data.</text>
</comment>
<dbReference type="Proteomes" id="UP000603352">
    <property type="component" value="Unassembled WGS sequence"/>
</dbReference>
<dbReference type="Pfam" id="PF02518">
    <property type="entry name" value="HATPase_c"/>
    <property type="match status" value="1"/>
</dbReference>
<keyword evidence="6" id="KW-0902">Two-component regulatory system</keyword>
<dbReference type="Gene3D" id="3.30.565.10">
    <property type="entry name" value="Histidine kinase-like ATPase, C-terminal domain"/>
    <property type="match status" value="1"/>
</dbReference>
<evidence type="ECO:0000256" key="3">
    <source>
        <dbReference type="ARBA" id="ARBA00022553"/>
    </source>
</evidence>
<protein>
    <recommendedName>
        <fullName evidence="2">histidine kinase</fullName>
        <ecNumber evidence="2">2.7.13.3</ecNumber>
    </recommendedName>
</protein>
<dbReference type="SMART" id="SM00388">
    <property type="entry name" value="HisKA"/>
    <property type="match status" value="1"/>
</dbReference>
<dbReference type="PRINTS" id="PR00344">
    <property type="entry name" value="BCTRLSENSOR"/>
</dbReference>
<dbReference type="PROSITE" id="PS50109">
    <property type="entry name" value="HIS_KIN"/>
    <property type="match status" value="1"/>
</dbReference>
<dbReference type="CDD" id="cd00082">
    <property type="entry name" value="HisKA"/>
    <property type="match status" value="1"/>
</dbReference>
<evidence type="ECO:0000256" key="2">
    <source>
        <dbReference type="ARBA" id="ARBA00012438"/>
    </source>
</evidence>
<dbReference type="RefSeq" id="WP_188576577.1">
    <property type="nucleotide sequence ID" value="NZ_BMDZ01000013.1"/>
</dbReference>
<evidence type="ECO:0000256" key="4">
    <source>
        <dbReference type="ARBA" id="ARBA00022679"/>
    </source>
</evidence>
<feature type="domain" description="Histidine kinase" evidence="7">
    <location>
        <begin position="213"/>
        <end position="434"/>
    </location>
</feature>
<name>A0ABQ1IFF0_9PROT</name>
<dbReference type="InterPro" id="IPR036097">
    <property type="entry name" value="HisK_dim/P_sf"/>
</dbReference>
<sequence>MPRLPVDPPPPARPAIDADQRWRRTLAAADRAALRALARGRPLENVLNIVCNALERLIDDAACSVLLLTPDGRRLVHGAAPRLPQTYIAAINNTEIGPTVGSCGTAAYLGRQVIVEDIRSSPLWVDFRDAADAAGLRACWSTPIRSPKGCVLGTFAVYFHQPRGPLRRDLRTAAHMATLAAVAIGRRRAEDALLEAKGRAEDANTAKTTFLAGMSHELRTPLNAIIGFAEIMATEMHGPVGSPRYLDYAKIIATSGRHLLALIDDLLDLSKLEAGRVTLMREPVDLGLVVRDALSMAGQPGPVDAPGVVADLAAGPLVVEADRRALVQVLINLIGNATKFTGADGRVTVRLLLTQDGRPGFEVTDTGIGIPADRLADLCRPFVQIENVYSRERRGTGMGLYISRSLVDLHGGSFEIESRETAGTTVRVLLPADRLVPARRLDNDAAASSGAGL</sequence>
<dbReference type="PANTHER" id="PTHR43711:SF1">
    <property type="entry name" value="HISTIDINE KINASE 1"/>
    <property type="match status" value="1"/>
</dbReference>
<keyword evidence="4" id="KW-0808">Transferase</keyword>
<reference evidence="9" key="1">
    <citation type="journal article" date="2019" name="Int. J. Syst. Evol. Microbiol.">
        <title>The Global Catalogue of Microorganisms (GCM) 10K type strain sequencing project: providing services to taxonomists for standard genome sequencing and annotation.</title>
        <authorList>
            <consortium name="The Broad Institute Genomics Platform"/>
            <consortium name="The Broad Institute Genome Sequencing Center for Infectious Disease"/>
            <person name="Wu L."/>
            <person name="Ma J."/>
        </authorList>
    </citation>
    <scope>NUCLEOTIDE SEQUENCE [LARGE SCALE GENOMIC DNA]</scope>
    <source>
        <strain evidence="9">CGMCC 1.10188</strain>
    </source>
</reference>
<dbReference type="PANTHER" id="PTHR43711">
    <property type="entry name" value="TWO-COMPONENT HISTIDINE KINASE"/>
    <property type="match status" value="1"/>
</dbReference>
<dbReference type="InterPro" id="IPR036890">
    <property type="entry name" value="HATPase_C_sf"/>
</dbReference>
<evidence type="ECO:0000313" key="9">
    <source>
        <dbReference type="Proteomes" id="UP000603352"/>
    </source>
</evidence>
<dbReference type="InterPro" id="IPR029016">
    <property type="entry name" value="GAF-like_dom_sf"/>
</dbReference>
<dbReference type="InterPro" id="IPR005467">
    <property type="entry name" value="His_kinase_dom"/>
</dbReference>
<dbReference type="SMART" id="SM00065">
    <property type="entry name" value="GAF"/>
    <property type="match status" value="1"/>
</dbReference>
<dbReference type="InterPro" id="IPR003594">
    <property type="entry name" value="HATPase_dom"/>
</dbReference>
<dbReference type="SUPFAM" id="SSF47384">
    <property type="entry name" value="Homodimeric domain of signal transducing histidine kinase"/>
    <property type="match status" value="1"/>
</dbReference>
<dbReference type="Pfam" id="PF00512">
    <property type="entry name" value="HisKA"/>
    <property type="match status" value="1"/>
</dbReference>
<proteinExistence type="predicted"/>
<dbReference type="EMBL" id="BMDZ01000013">
    <property type="protein sequence ID" value="GGB35495.1"/>
    <property type="molecule type" value="Genomic_DNA"/>
</dbReference>
<evidence type="ECO:0000256" key="6">
    <source>
        <dbReference type="ARBA" id="ARBA00023012"/>
    </source>
</evidence>
<dbReference type="InterPro" id="IPR004358">
    <property type="entry name" value="Sig_transdc_His_kin-like_C"/>
</dbReference>
<keyword evidence="9" id="KW-1185">Reference proteome</keyword>
<dbReference type="EC" id="2.7.13.3" evidence="2"/>
<dbReference type="Pfam" id="PF13185">
    <property type="entry name" value="GAF_2"/>
    <property type="match status" value="1"/>
</dbReference>
<evidence type="ECO:0000256" key="1">
    <source>
        <dbReference type="ARBA" id="ARBA00000085"/>
    </source>
</evidence>
<dbReference type="Gene3D" id="1.10.287.130">
    <property type="match status" value="1"/>
</dbReference>
<evidence type="ECO:0000259" key="7">
    <source>
        <dbReference type="PROSITE" id="PS50109"/>
    </source>
</evidence>
<dbReference type="InterPro" id="IPR003661">
    <property type="entry name" value="HisK_dim/P_dom"/>
</dbReference>
<keyword evidence="3" id="KW-0597">Phosphoprotein</keyword>